<dbReference type="EMBL" id="CM037014">
    <property type="protein sequence ID" value="KAH7685889.1"/>
    <property type="molecule type" value="Genomic_DNA"/>
</dbReference>
<dbReference type="Proteomes" id="UP000827976">
    <property type="component" value="Chromosome 4"/>
</dbReference>
<keyword evidence="2" id="KW-1185">Reference proteome</keyword>
<organism evidence="1 2">
    <name type="scientific">Dioscorea alata</name>
    <name type="common">Purple yam</name>
    <dbReference type="NCBI Taxonomy" id="55571"/>
    <lineage>
        <taxon>Eukaryota</taxon>
        <taxon>Viridiplantae</taxon>
        <taxon>Streptophyta</taxon>
        <taxon>Embryophyta</taxon>
        <taxon>Tracheophyta</taxon>
        <taxon>Spermatophyta</taxon>
        <taxon>Magnoliopsida</taxon>
        <taxon>Liliopsida</taxon>
        <taxon>Dioscoreales</taxon>
        <taxon>Dioscoreaceae</taxon>
        <taxon>Dioscorea</taxon>
    </lineage>
</organism>
<proteinExistence type="predicted"/>
<name>A0ACB7WDP0_DIOAL</name>
<sequence>MYTHPGLLLALSQGFSQDLLSSHHPFFSIPHDQLLPINKPNLGSIVQSSAVLEYDLGGEGDLFKAPEPIIGESVLALDPIASGMSLISDADDVISAETIQVADMESIQIEHLNDVINECKKVFLAKSMTEETIPEHEVAQQIDEEDSEKAKSKMVAEGEMQKSVSSGSLKSIEWINACCNRRPDFLSFQGLDFGATLGMRRAFSEGDIQTLGSNNYTNYNCTGIIHSYKKSEERREKLSRYRRKKSLRNFNRKIKYACRKALADNQPRIRGRFAKTEDR</sequence>
<comment type="caution">
    <text evidence="1">The sequence shown here is derived from an EMBL/GenBank/DDBJ whole genome shotgun (WGS) entry which is preliminary data.</text>
</comment>
<evidence type="ECO:0000313" key="2">
    <source>
        <dbReference type="Proteomes" id="UP000827976"/>
    </source>
</evidence>
<reference evidence="2" key="1">
    <citation type="journal article" date="2022" name="Nat. Commun.">
        <title>Chromosome evolution and the genetic basis of agronomically important traits in greater yam.</title>
        <authorList>
            <person name="Bredeson J.V."/>
            <person name="Lyons J.B."/>
            <person name="Oniyinde I.O."/>
            <person name="Okereke N.R."/>
            <person name="Kolade O."/>
            <person name="Nnabue I."/>
            <person name="Nwadili C.O."/>
            <person name="Hribova E."/>
            <person name="Parker M."/>
            <person name="Nwogha J."/>
            <person name="Shu S."/>
            <person name="Carlson J."/>
            <person name="Kariba R."/>
            <person name="Muthemba S."/>
            <person name="Knop K."/>
            <person name="Barton G.J."/>
            <person name="Sherwood A.V."/>
            <person name="Lopez-Montes A."/>
            <person name="Asiedu R."/>
            <person name="Jamnadass R."/>
            <person name="Muchugi A."/>
            <person name="Goodstein D."/>
            <person name="Egesi C.N."/>
            <person name="Featherston J."/>
            <person name="Asfaw A."/>
            <person name="Simpson G.G."/>
            <person name="Dolezel J."/>
            <person name="Hendre P.S."/>
            <person name="Van Deynze A."/>
            <person name="Kumar P.L."/>
            <person name="Obidiegwu J.E."/>
            <person name="Bhattacharjee R."/>
            <person name="Rokhsar D.S."/>
        </authorList>
    </citation>
    <scope>NUCLEOTIDE SEQUENCE [LARGE SCALE GENOMIC DNA]</scope>
    <source>
        <strain evidence="2">cv. TDa95/00328</strain>
    </source>
</reference>
<evidence type="ECO:0000313" key="1">
    <source>
        <dbReference type="EMBL" id="KAH7685889.1"/>
    </source>
</evidence>
<accession>A0ACB7WDP0</accession>
<protein>
    <submittedName>
        <fullName evidence="1">CCT domain-containing protein</fullName>
    </submittedName>
</protein>
<gene>
    <name evidence="1" type="ORF">IHE45_04G068900</name>
</gene>